<reference evidence="1 2" key="1">
    <citation type="submission" date="2018-07" db="EMBL/GenBank/DDBJ databases">
        <title>Genomic Encyclopedia of Type Strains, Phase III (KMG-III): the genomes of soil and plant-associated and newly described type strains.</title>
        <authorList>
            <person name="Whitman W."/>
        </authorList>
    </citation>
    <scope>NUCLEOTIDE SEQUENCE [LARGE SCALE GENOMIC DNA]</scope>
    <source>
        <strain evidence="1 2">CECT 7506</strain>
    </source>
</reference>
<comment type="caution">
    <text evidence="1">The sequence shown here is derived from an EMBL/GenBank/DDBJ whole genome shotgun (WGS) entry which is preliminary data.</text>
</comment>
<evidence type="ECO:0000313" key="1">
    <source>
        <dbReference type="EMBL" id="RCW44926.1"/>
    </source>
</evidence>
<accession>A0A368VT33</accession>
<organism evidence="1 2">
    <name type="scientific">Paenibacillus prosopidis</name>
    <dbReference type="NCBI Taxonomy" id="630520"/>
    <lineage>
        <taxon>Bacteria</taxon>
        <taxon>Bacillati</taxon>
        <taxon>Bacillota</taxon>
        <taxon>Bacilli</taxon>
        <taxon>Bacillales</taxon>
        <taxon>Paenibacillaceae</taxon>
        <taxon>Paenibacillus</taxon>
    </lineage>
</organism>
<dbReference type="EMBL" id="QPJD01000011">
    <property type="protein sequence ID" value="RCW44926.1"/>
    <property type="molecule type" value="Genomic_DNA"/>
</dbReference>
<evidence type="ECO:0000313" key="2">
    <source>
        <dbReference type="Proteomes" id="UP000252415"/>
    </source>
</evidence>
<dbReference type="Proteomes" id="UP000252415">
    <property type="component" value="Unassembled WGS sequence"/>
</dbReference>
<name>A0A368VT33_9BACL</name>
<protein>
    <submittedName>
        <fullName evidence="1">Uncharacterized protein</fullName>
    </submittedName>
</protein>
<sequence>MLNKVDFKALAVAYLDGKLAKRNRLKQSSALDIEG</sequence>
<proteinExistence type="predicted"/>
<gene>
    <name evidence="1" type="ORF">DFP97_111153</name>
</gene>
<keyword evidence="2" id="KW-1185">Reference proteome</keyword>
<dbReference type="AlphaFoldDB" id="A0A368VT33"/>